<gene>
    <name evidence="1" type="ORF">H7A79_1019</name>
</gene>
<protein>
    <submittedName>
        <fullName evidence="1">Uncharacterized protein</fullName>
    </submittedName>
</protein>
<dbReference type="AlphaFoldDB" id="A0A7H1MCC1"/>
<reference evidence="1" key="1">
    <citation type="submission" date="2024-06" db="EMBL/GenBank/DDBJ databases">
        <title>Complete Genome Sequence of mouse commensal type strain Neisseria musculi.</title>
        <authorList>
            <person name="Thapa E."/>
            <person name="Aluvathingal J."/>
            <person name="Nadendla S."/>
            <person name="Mehta A."/>
            <person name="Tettelin H."/>
            <person name="Weyand N.J."/>
        </authorList>
    </citation>
    <scope>NUCLEOTIDE SEQUENCE</scope>
    <source>
        <strain evidence="1">NW831</strain>
    </source>
</reference>
<accession>A0A7H1MCC1</accession>
<keyword evidence="2" id="KW-1185">Reference proteome</keyword>
<dbReference type="Proteomes" id="UP000516412">
    <property type="component" value="Chromosome"/>
</dbReference>
<dbReference type="KEGG" id="nmus:H7A79_1019"/>
<proteinExistence type="predicted"/>
<organism evidence="1 2">
    <name type="scientific">Neisseria musculi</name>
    <dbReference type="NCBI Taxonomy" id="1815583"/>
    <lineage>
        <taxon>Bacteria</taxon>
        <taxon>Pseudomonadati</taxon>
        <taxon>Pseudomonadota</taxon>
        <taxon>Betaproteobacteria</taxon>
        <taxon>Neisseriales</taxon>
        <taxon>Neisseriaceae</taxon>
        <taxon>Neisseria</taxon>
    </lineage>
</organism>
<dbReference type="RefSeq" id="WP_187001305.1">
    <property type="nucleotide sequence ID" value="NZ_CP060414.2"/>
</dbReference>
<sequence length="60" mass="6992">MKETIEIEREEYEKLVKVATEAGTLSRRFLPKVNYGDSFLDADAIAALNEFHQAIRDYER</sequence>
<evidence type="ECO:0000313" key="2">
    <source>
        <dbReference type="Proteomes" id="UP000516412"/>
    </source>
</evidence>
<dbReference type="EMBL" id="CP060414">
    <property type="protein sequence ID" value="QNT59286.1"/>
    <property type="molecule type" value="Genomic_DNA"/>
</dbReference>
<name>A0A7H1MCC1_9NEIS</name>
<evidence type="ECO:0000313" key="1">
    <source>
        <dbReference type="EMBL" id="QNT59286.1"/>
    </source>
</evidence>